<dbReference type="InterPro" id="IPR019377">
    <property type="entry name" value="NADH_UbQ_OxRdtase_su10"/>
</dbReference>
<evidence type="ECO:0000313" key="11">
    <source>
        <dbReference type="Proteomes" id="UP000215914"/>
    </source>
</evidence>
<organism evidence="10 11">
    <name type="scientific">Helianthus annuus</name>
    <name type="common">Common sunflower</name>
    <dbReference type="NCBI Taxonomy" id="4232"/>
    <lineage>
        <taxon>Eukaryota</taxon>
        <taxon>Viridiplantae</taxon>
        <taxon>Streptophyta</taxon>
        <taxon>Embryophyta</taxon>
        <taxon>Tracheophyta</taxon>
        <taxon>Spermatophyta</taxon>
        <taxon>Magnoliopsida</taxon>
        <taxon>eudicotyledons</taxon>
        <taxon>Gunneridae</taxon>
        <taxon>Pentapetalae</taxon>
        <taxon>asterids</taxon>
        <taxon>campanulids</taxon>
        <taxon>Asterales</taxon>
        <taxon>Asteraceae</taxon>
        <taxon>Asteroideae</taxon>
        <taxon>Heliantheae alliance</taxon>
        <taxon>Heliantheae</taxon>
        <taxon>Helianthus</taxon>
    </lineage>
</organism>
<evidence type="ECO:0000256" key="5">
    <source>
        <dbReference type="ARBA" id="ARBA00022792"/>
    </source>
</evidence>
<reference evidence="11" key="1">
    <citation type="journal article" date="2017" name="Nature">
        <title>The sunflower genome provides insights into oil metabolism, flowering and Asterid evolution.</title>
        <authorList>
            <person name="Badouin H."/>
            <person name="Gouzy J."/>
            <person name="Grassa C.J."/>
            <person name="Murat F."/>
            <person name="Staton S.E."/>
            <person name="Cottret L."/>
            <person name="Lelandais-Briere C."/>
            <person name="Owens G.L."/>
            <person name="Carrere S."/>
            <person name="Mayjonade B."/>
            <person name="Legrand L."/>
            <person name="Gill N."/>
            <person name="Kane N.C."/>
            <person name="Bowers J.E."/>
            <person name="Hubner S."/>
            <person name="Bellec A."/>
            <person name="Berard A."/>
            <person name="Berges H."/>
            <person name="Blanchet N."/>
            <person name="Boniface M.C."/>
            <person name="Brunel D."/>
            <person name="Catrice O."/>
            <person name="Chaidir N."/>
            <person name="Claudel C."/>
            <person name="Donnadieu C."/>
            <person name="Faraut T."/>
            <person name="Fievet G."/>
            <person name="Helmstetter N."/>
            <person name="King M."/>
            <person name="Knapp S.J."/>
            <person name="Lai Z."/>
            <person name="Le Paslier M.C."/>
            <person name="Lippi Y."/>
            <person name="Lorenzon L."/>
            <person name="Mandel J.R."/>
            <person name="Marage G."/>
            <person name="Marchand G."/>
            <person name="Marquand E."/>
            <person name="Bret-Mestries E."/>
            <person name="Morien E."/>
            <person name="Nambeesan S."/>
            <person name="Nguyen T."/>
            <person name="Pegot-Espagnet P."/>
            <person name="Pouilly N."/>
            <person name="Raftis F."/>
            <person name="Sallet E."/>
            <person name="Schiex T."/>
            <person name="Thomas J."/>
            <person name="Vandecasteele C."/>
            <person name="Vares D."/>
            <person name="Vear F."/>
            <person name="Vautrin S."/>
            <person name="Crespi M."/>
            <person name="Mangin B."/>
            <person name="Burke J.M."/>
            <person name="Salse J."/>
            <person name="Munos S."/>
            <person name="Vincourt P."/>
            <person name="Rieseberg L.H."/>
            <person name="Langlade N.B."/>
        </authorList>
    </citation>
    <scope>NUCLEOTIDE SEQUENCE [LARGE SCALE GENOMIC DNA]</scope>
    <source>
        <strain evidence="11">cv. SF193</strain>
    </source>
</reference>
<comment type="similarity">
    <text evidence="2">Belongs to the complex I NDUFB10 subunit family.</text>
</comment>
<dbReference type="PANTHER" id="PTHR13094">
    <property type="entry name" value="NADH-UBIQUINONE OXIDOREDUCTASE PDSW SUBUNIT"/>
    <property type="match status" value="1"/>
</dbReference>
<dbReference type="FunCoup" id="A0A251U6E5">
    <property type="interactions" value="890"/>
</dbReference>
<dbReference type="GO" id="GO:0045271">
    <property type="term" value="C:respiratory chain complex I"/>
    <property type="evidence" value="ECO:0000318"/>
    <property type="project" value="GO_Central"/>
</dbReference>
<accession>A0A251U6E5</accession>
<evidence type="ECO:0000256" key="3">
    <source>
        <dbReference type="ARBA" id="ARBA00022448"/>
    </source>
</evidence>
<dbReference type="OMA" id="HELHGPK"/>
<evidence type="ECO:0000256" key="6">
    <source>
        <dbReference type="ARBA" id="ARBA00022982"/>
    </source>
</evidence>
<sequence length="124" mass="14244">MGRKSEVVFDEQPPDFDPANPYKDPVAMLEMREHIVREKWIDIETSKIIRDKLRWCYRIEGVNHLQKCRHLVQQYMDSTRGIGWGKDGRHPDQHGPSKGSELGLITVMHWGEAGALPIPVCLAV</sequence>
<dbReference type="Proteomes" id="UP000215914">
    <property type="component" value="Chromosome 8"/>
</dbReference>
<evidence type="ECO:0000256" key="2">
    <source>
        <dbReference type="ARBA" id="ARBA00008317"/>
    </source>
</evidence>
<protein>
    <submittedName>
        <fullName evidence="10">Putative complex I subunit NDUFS6</fullName>
    </submittedName>
</protein>
<evidence type="ECO:0000256" key="1">
    <source>
        <dbReference type="ARBA" id="ARBA00004443"/>
    </source>
</evidence>
<keyword evidence="3" id="KW-0813">Transport</keyword>
<dbReference type="STRING" id="4232.A0A251U6E5"/>
<evidence type="ECO:0000256" key="8">
    <source>
        <dbReference type="ARBA" id="ARBA00023136"/>
    </source>
</evidence>
<gene>
    <name evidence="10" type="ORF">HannXRQ_Chr08g0226081</name>
</gene>
<keyword evidence="6" id="KW-0249">Electron transport</keyword>
<keyword evidence="11" id="KW-1185">Reference proteome</keyword>
<dbReference type="EMBL" id="CM007897">
    <property type="protein sequence ID" value="OTG18714.1"/>
    <property type="molecule type" value="Genomic_DNA"/>
</dbReference>
<keyword evidence="4" id="KW-0679">Respiratory chain</keyword>
<keyword evidence="5" id="KW-0999">Mitochondrion inner membrane</keyword>
<dbReference type="PANTHER" id="PTHR13094:SF1">
    <property type="entry name" value="NADH DEHYDROGENASE [UBIQUINONE] 1 BETA SUBCOMPLEX SUBUNIT 10"/>
    <property type="match status" value="1"/>
</dbReference>
<dbReference type="InterPro" id="IPR039993">
    <property type="entry name" value="NDUFB10"/>
</dbReference>
<name>A0A251U6E5_HELAN</name>
<comment type="subcellular location">
    <subcellularLocation>
        <location evidence="1">Mitochondrion inner membrane</location>
        <topology evidence="1">Peripheral membrane protein</topology>
        <orientation evidence="1">Matrix side</orientation>
    </subcellularLocation>
</comment>
<evidence type="ECO:0000256" key="7">
    <source>
        <dbReference type="ARBA" id="ARBA00023128"/>
    </source>
</evidence>
<dbReference type="GO" id="GO:0005743">
    <property type="term" value="C:mitochondrial inner membrane"/>
    <property type="evidence" value="ECO:0007669"/>
    <property type="project" value="UniProtKB-SubCell"/>
</dbReference>
<feature type="region of interest" description="Disordered" evidence="9">
    <location>
        <begin position="1"/>
        <end position="22"/>
    </location>
</feature>
<evidence type="ECO:0000313" key="10">
    <source>
        <dbReference type="EMBL" id="OTG18714.1"/>
    </source>
</evidence>
<evidence type="ECO:0000256" key="4">
    <source>
        <dbReference type="ARBA" id="ARBA00022660"/>
    </source>
</evidence>
<dbReference type="Pfam" id="PF10249">
    <property type="entry name" value="NDUFB10"/>
    <property type="match status" value="1"/>
</dbReference>
<evidence type="ECO:0000256" key="9">
    <source>
        <dbReference type="SAM" id="MobiDB-lite"/>
    </source>
</evidence>
<dbReference type="AlphaFoldDB" id="A0A251U6E5"/>
<keyword evidence="7" id="KW-0496">Mitochondrion</keyword>
<keyword evidence="8" id="KW-0472">Membrane</keyword>
<dbReference type="InParanoid" id="A0A251U6E5"/>
<proteinExistence type="inferred from homology"/>